<dbReference type="SUPFAM" id="SSF56281">
    <property type="entry name" value="Metallo-hydrolase/oxidoreductase"/>
    <property type="match status" value="1"/>
</dbReference>
<feature type="compositionally biased region" description="Polar residues" evidence="5">
    <location>
        <begin position="603"/>
        <end position="618"/>
    </location>
</feature>
<keyword evidence="4" id="KW-0539">Nucleus</keyword>
<dbReference type="PANTHER" id="PTHR11203">
    <property type="entry name" value="CLEAVAGE AND POLYADENYLATION SPECIFICITY FACTOR FAMILY MEMBER"/>
    <property type="match status" value="1"/>
</dbReference>
<dbReference type="Pfam" id="PF07521">
    <property type="entry name" value="RMMBL"/>
    <property type="match status" value="1"/>
</dbReference>
<protein>
    <recommendedName>
        <fullName evidence="6">Ig-like domain-containing protein</fullName>
    </recommendedName>
</protein>
<gene>
    <name evidence="7" type="ORF">PCAR00345_LOCUS5169</name>
</gene>
<dbReference type="InterPro" id="IPR036866">
    <property type="entry name" value="RibonucZ/Hydroxyglut_hydro"/>
</dbReference>
<dbReference type="SMART" id="SM01027">
    <property type="entry name" value="Beta-Casp"/>
    <property type="match status" value="1"/>
</dbReference>
<dbReference type="InterPro" id="IPR001279">
    <property type="entry name" value="Metallo-B-lactamas"/>
</dbReference>
<evidence type="ECO:0000256" key="2">
    <source>
        <dbReference type="ARBA" id="ARBA00007093"/>
    </source>
</evidence>
<dbReference type="GO" id="GO:0005634">
    <property type="term" value="C:nucleus"/>
    <property type="evidence" value="ECO:0007669"/>
    <property type="project" value="UniProtKB-SubCell"/>
</dbReference>
<dbReference type="InterPro" id="IPR007110">
    <property type="entry name" value="Ig-like_dom"/>
</dbReference>
<evidence type="ECO:0000256" key="5">
    <source>
        <dbReference type="SAM" id="MobiDB-lite"/>
    </source>
</evidence>
<feature type="region of interest" description="Disordered" evidence="5">
    <location>
        <begin position="534"/>
        <end position="579"/>
    </location>
</feature>
<dbReference type="InterPro" id="IPR022712">
    <property type="entry name" value="Beta_Casp"/>
</dbReference>
<dbReference type="PANTHER" id="PTHR11203:SF37">
    <property type="entry name" value="INTEGRATOR COMPLEX SUBUNIT 11"/>
    <property type="match status" value="1"/>
</dbReference>
<dbReference type="Pfam" id="PF16661">
    <property type="entry name" value="Lactamase_B_6"/>
    <property type="match status" value="1"/>
</dbReference>
<accession>A0A7S4ETV8</accession>
<dbReference type="GO" id="GO:0004521">
    <property type="term" value="F:RNA endonuclease activity"/>
    <property type="evidence" value="ECO:0007669"/>
    <property type="project" value="TreeGrafter"/>
</dbReference>
<keyword evidence="3" id="KW-0378">Hydrolase</keyword>
<comment type="similarity">
    <text evidence="2">Belongs to the metallo-beta-lactamase superfamily. RNA-metabolizing metallo-beta-lactamase-like family. INTS11 subfamily.</text>
</comment>
<dbReference type="GO" id="GO:0016787">
    <property type="term" value="F:hydrolase activity"/>
    <property type="evidence" value="ECO:0007669"/>
    <property type="project" value="UniProtKB-KW"/>
</dbReference>
<dbReference type="Gene3D" id="3.60.15.10">
    <property type="entry name" value="Ribonuclease Z/Hydroxyacylglutathione hydrolase-like"/>
    <property type="match status" value="1"/>
</dbReference>
<evidence type="ECO:0000313" key="7">
    <source>
        <dbReference type="EMBL" id="CAE0752584.1"/>
    </source>
</evidence>
<reference evidence="7" key="1">
    <citation type="submission" date="2021-01" db="EMBL/GenBank/DDBJ databases">
        <authorList>
            <person name="Corre E."/>
            <person name="Pelletier E."/>
            <person name="Niang G."/>
            <person name="Scheremetjew M."/>
            <person name="Finn R."/>
            <person name="Kale V."/>
            <person name="Holt S."/>
            <person name="Cochrane G."/>
            <person name="Meng A."/>
            <person name="Brown T."/>
            <person name="Cohen L."/>
        </authorList>
    </citation>
    <scope>NUCLEOTIDE SEQUENCE</scope>
    <source>
        <strain evidence="7">CCMP645</strain>
    </source>
</reference>
<evidence type="ECO:0000256" key="3">
    <source>
        <dbReference type="ARBA" id="ARBA00022801"/>
    </source>
</evidence>
<proteinExistence type="inferred from homology"/>
<evidence type="ECO:0000256" key="4">
    <source>
        <dbReference type="ARBA" id="ARBA00023242"/>
    </source>
</evidence>
<dbReference type="InterPro" id="IPR011108">
    <property type="entry name" value="RMMBL"/>
</dbReference>
<evidence type="ECO:0000256" key="1">
    <source>
        <dbReference type="ARBA" id="ARBA00004123"/>
    </source>
</evidence>
<dbReference type="CDD" id="cd16291">
    <property type="entry name" value="INTS11-like_MBL-fold"/>
    <property type="match status" value="1"/>
</dbReference>
<dbReference type="Pfam" id="PF10996">
    <property type="entry name" value="Beta-Casp"/>
    <property type="match status" value="1"/>
</dbReference>
<dbReference type="InterPro" id="IPR050698">
    <property type="entry name" value="MBL"/>
</dbReference>
<organism evidence="7">
    <name type="scientific">Chrysotila carterae</name>
    <name type="common">Marine alga</name>
    <name type="synonym">Syracosphaera carterae</name>
    <dbReference type="NCBI Taxonomy" id="13221"/>
    <lineage>
        <taxon>Eukaryota</taxon>
        <taxon>Haptista</taxon>
        <taxon>Haptophyta</taxon>
        <taxon>Prymnesiophyceae</taxon>
        <taxon>Isochrysidales</taxon>
        <taxon>Isochrysidaceae</taxon>
        <taxon>Chrysotila</taxon>
    </lineage>
</organism>
<feature type="domain" description="Ig-like" evidence="6">
    <location>
        <begin position="661"/>
        <end position="746"/>
    </location>
</feature>
<dbReference type="FunFam" id="3.60.15.10:FF:000028">
    <property type="entry name" value="Integrator complex subunit 11 isoform X3"/>
    <property type="match status" value="1"/>
</dbReference>
<dbReference type="SMART" id="SM00849">
    <property type="entry name" value="Lactamase_B"/>
    <property type="match status" value="1"/>
</dbReference>
<dbReference type="GO" id="GO:0016180">
    <property type="term" value="P:snRNA processing"/>
    <property type="evidence" value="ECO:0007669"/>
    <property type="project" value="TreeGrafter"/>
</dbReference>
<dbReference type="Gene3D" id="3.40.50.10890">
    <property type="match status" value="1"/>
</dbReference>
<name>A0A7S4ETV8_CHRCT</name>
<feature type="region of interest" description="Disordered" evidence="5">
    <location>
        <begin position="600"/>
        <end position="630"/>
    </location>
</feature>
<dbReference type="AlphaFoldDB" id="A0A7S4ETV8"/>
<sequence>MSLEAVALGAGQEVGRSCILVTLGGKRVLFDCGTHMGFVDNRCFPNFSYLAPNGQFQQAVDCVIITHFHLDHVGALPHFTEVLGYSGPIYMTHPTRAICPSLLHDYRNVMVNRKAVEGFYSAADIEACMKKVSTMALHETLHLDDELSITPYYAGHVLGAVIVHAECHGQSVVYTGDFNATPGRHLAAACVQPLRPDLLITESTYANSSREFDLKKEREFLAQVHAAIDGGGKVLIPVSAFGPAQELQLLLDIYWAEHSLAVPIYFSSPLVHKANLFYRLFAAWTNQESEARLNGRFSFDFRHIKFYPGHHVLEAEGAAVLFSTPATMLGGVSLQAFRAWAGSSRNLVLLPTVCQPGTVAQQLIQGRKQIILNDGSVVASECKVGTISFSAHADAKGLMWMVKTMKPRAVMLVHGERAKMLKFKSAITRQCAIPCFDHENGKPVRVEAEQSIRVLLSRDLCEQVLDHSPRGPLASVVAFRKHRGATAAGESHDGGGSGSRASEGGDNFDGGLFGGLHGCSAAAVAAAATAAALDGNERSSDDADDDAAGQKRRATDLVSSESGRPPKRRRSADADFAVPAEKPKLTTRCRVSGVLVLMPETRGGTSPASDGHTLSTCAPSGRSADDAQPQLAATADTAANDASAAFSAATLLSSVHARRAPRVQLLTPPEAAAAAGLETHSLRCVLSIAATQLPWNHDSSTADGAKTSLRHLQHLLQGEMTDTEFQWDDAIAAICVHSVKLTASVSRKVFELEWTYEDEALAERIVSCIQNAKSVAKRSV</sequence>
<dbReference type="EMBL" id="HBIZ01008846">
    <property type="protein sequence ID" value="CAE0752584.1"/>
    <property type="molecule type" value="Transcribed_RNA"/>
</dbReference>
<comment type="subcellular location">
    <subcellularLocation>
        <location evidence="1">Nucleus</location>
    </subcellularLocation>
</comment>
<dbReference type="InterPro" id="IPR041897">
    <property type="entry name" value="INTS11-like_MBL-fold"/>
</dbReference>
<evidence type="ECO:0000259" key="6">
    <source>
        <dbReference type="PROSITE" id="PS50835"/>
    </source>
</evidence>
<dbReference type="PROSITE" id="PS50835">
    <property type="entry name" value="IG_LIKE"/>
    <property type="match status" value="1"/>
</dbReference>